<keyword evidence="3" id="KW-1185">Reference proteome</keyword>
<name>A0A2M8WK95_9RHOB</name>
<gene>
    <name evidence="2" type="ORF">BC777_0159</name>
</gene>
<reference evidence="2 3" key="1">
    <citation type="submission" date="2017-11" db="EMBL/GenBank/DDBJ databases">
        <title>Genomic Encyclopedia of Archaeal and Bacterial Type Strains, Phase II (KMG-II): From Individual Species to Whole Genera.</title>
        <authorList>
            <person name="Goeker M."/>
        </authorList>
    </citation>
    <scope>NUCLEOTIDE SEQUENCE [LARGE SCALE GENOMIC DNA]</scope>
    <source>
        <strain evidence="2 3">DSM 29128</strain>
    </source>
</reference>
<dbReference type="RefSeq" id="WP_100366270.1">
    <property type="nucleotide sequence ID" value="NZ_PGTY01000001.1"/>
</dbReference>
<protein>
    <submittedName>
        <fullName evidence="2">Uncharacterized protein</fullName>
    </submittedName>
</protein>
<evidence type="ECO:0000313" key="2">
    <source>
        <dbReference type="EMBL" id="PJI91333.1"/>
    </source>
</evidence>
<comment type="caution">
    <text evidence="2">The sequence shown here is derived from an EMBL/GenBank/DDBJ whole genome shotgun (WGS) entry which is preliminary data.</text>
</comment>
<dbReference type="AlphaFoldDB" id="A0A2M8WK95"/>
<accession>A0A2M8WK95</accession>
<organism evidence="2 3">
    <name type="scientific">Yoonia maricola</name>
    <dbReference type="NCBI Taxonomy" id="420999"/>
    <lineage>
        <taxon>Bacteria</taxon>
        <taxon>Pseudomonadati</taxon>
        <taxon>Pseudomonadota</taxon>
        <taxon>Alphaproteobacteria</taxon>
        <taxon>Rhodobacterales</taxon>
        <taxon>Paracoccaceae</taxon>
        <taxon>Yoonia</taxon>
    </lineage>
</organism>
<evidence type="ECO:0000256" key="1">
    <source>
        <dbReference type="SAM" id="Phobius"/>
    </source>
</evidence>
<dbReference type="EMBL" id="PGTY01000001">
    <property type="protein sequence ID" value="PJI91333.1"/>
    <property type="molecule type" value="Genomic_DNA"/>
</dbReference>
<keyword evidence="1" id="KW-0812">Transmembrane</keyword>
<dbReference type="Proteomes" id="UP000228531">
    <property type="component" value="Unassembled WGS sequence"/>
</dbReference>
<feature type="transmembrane region" description="Helical" evidence="1">
    <location>
        <begin position="62"/>
        <end position="87"/>
    </location>
</feature>
<keyword evidence="1" id="KW-1133">Transmembrane helix</keyword>
<keyword evidence="1" id="KW-0472">Membrane</keyword>
<feature type="transmembrane region" description="Helical" evidence="1">
    <location>
        <begin position="31"/>
        <end position="50"/>
    </location>
</feature>
<evidence type="ECO:0000313" key="3">
    <source>
        <dbReference type="Proteomes" id="UP000228531"/>
    </source>
</evidence>
<dbReference type="OrthoDB" id="7877093at2"/>
<feature type="transmembrane region" description="Helical" evidence="1">
    <location>
        <begin position="6"/>
        <end position="24"/>
    </location>
</feature>
<proteinExistence type="predicted"/>
<sequence>MTQLLVLGVMLIGAAAPFALLTKLMRAGHSGIALTIVAVIGAVFVILIYASGRPFGIDPVFAMTVAMLACVPALLGSTAGAFLGWLLRRQDDRRI</sequence>